<dbReference type="AlphaFoldDB" id="A0A1M6IXD2"/>
<feature type="compositionally biased region" description="Basic and acidic residues" evidence="1">
    <location>
        <begin position="323"/>
        <end position="365"/>
    </location>
</feature>
<sequence length="697" mass="78889">MKIIMKYIVCIVLLVLIMPNKLFSQRDFTMQITVDKPVEAGSLVLFPGVKDTDSYWFMSKKVRVALNDDGTPKFSLIKWAYNQDDGKDEGLGGAVFHCVFGYGPTPEEIKDAEKALKRINGKGKIVGPVIFKSGTVTVSIPKLADPEKKQVVAVAPAPTIQGANIAVNLQLDKRSATFLWETFDTPNPQVTFNFNMELAGYNSPLEAKITINREQIHNHQRMQAGVATPWLSAEIGSFMDEMIDNGAIEIEKIGENFEMQDAIDRAIEHATNEFFTPLGSSDGPNLNQLAGLNGQEPSFMDRASGLLNNSRQEVRTENNNIRAENRRERDRADRQNERIRAENRRERERVDRVNESNRARIERENAANSEEDNEDTEDVASSEDESADESSGRRITPTQAGVTPDNVSREVYTPIEAEQREEVTANTREEEEVPSLAIVASFVQRTVKVMGKKVISFKETLPTVVPMPIGDNLGYSRKDCPSCFMEINLDDPVYKQRQLLATIDGFNADNFSQFINYASLQLKKEHESGEFTYDEVRVTRKNFNEEGNLFTLLYGWKGDHDRSKWLDFEYKVGWSFFGGHEFETEWMPSNKNTINLSAPLQRKILTIEAERDLLEEANVRSVDVRVSYNLGGGNDLSKQFNINTSKETLTGQVEIMLPKNKQEYEYEITWRLWGGDEVKSGKKTTSSEVLHVDELPN</sequence>
<feature type="region of interest" description="Disordered" evidence="1">
    <location>
        <begin position="293"/>
        <end position="431"/>
    </location>
</feature>
<feature type="compositionally biased region" description="Acidic residues" evidence="1">
    <location>
        <begin position="369"/>
        <end position="388"/>
    </location>
</feature>
<dbReference type="OrthoDB" id="1182264at2"/>
<gene>
    <name evidence="2" type="ORF">SAMN04488508_108121</name>
</gene>
<name>A0A1M6IXD2_9FLAO</name>
<keyword evidence="3" id="KW-1185">Reference proteome</keyword>
<evidence type="ECO:0000313" key="3">
    <source>
        <dbReference type="Proteomes" id="UP000184432"/>
    </source>
</evidence>
<proteinExistence type="predicted"/>
<reference evidence="3" key="1">
    <citation type="submission" date="2016-11" db="EMBL/GenBank/DDBJ databases">
        <authorList>
            <person name="Varghese N."/>
            <person name="Submissions S."/>
        </authorList>
    </citation>
    <scope>NUCLEOTIDE SEQUENCE [LARGE SCALE GENOMIC DNA]</scope>
    <source>
        <strain evidence="3">DSM 22623</strain>
    </source>
</reference>
<organism evidence="2 3">
    <name type="scientific">Aquimarina spongiae</name>
    <dbReference type="NCBI Taxonomy" id="570521"/>
    <lineage>
        <taxon>Bacteria</taxon>
        <taxon>Pseudomonadati</taxon>
        <taxon>Bacteroidota</taxon>
        <taxon>Flavobacteriia</taxon>
        <taxon>Flavobacteriales</taxon>
        <taxon>Flavobacteriaceae</taxon>
        <taxon>Aquimarina</taxon>
    </lineage>
</organism>
<dbReference type="Proteomes" id="UP000184432">
    <property type="component" value="Unassembled WGS sequence"/>
</dbReference>
<dbReference type="EMBL" id="FQYP01000008">
    <property type="protein sequence ID" value="SHJ39096.1"/>
    <property type="molecule type" value="Genomic_DNA"/>
</dbReference>
<evidence type="ECO:0000256" key="1">
    <source>
        <dbReference type="SAM" id="MobiDB-lite"/>
    </source>
</evidence>
<dbReference type="STRING" id="570521.SAMN04488508_108121"/>
<accession>A0A1M6IXD2</accession>
<evidence type="ECO:0000313" key="2">
    <source>
        <dbReference type="EMBL" id="SHJ39096.1"/>
    </source>
</evidence>
<protein>
    <submittedName>
        <fullName evidence="2">Uncharacterized protein</fullName>
    </submittedName>
</protein>